<feature type="transmembrane region" description="Helical" evidence="5">
    <location>
        <begin position="12"/>
        <end position="29"/>
    </location>
</feature>
<evidence type="ECO:0000313" key="8">
    <source>
        <dbReference type="Proteomes" id="UP000178873"/>
    </source>
</evidence>
<evidence type="ECO:0000259" key="6">
    <source>
        <dbReference type="PROSITE" id="PS51006"/>
    </source>
</evidence>
<feature type="domain" description="PABS" evidence="6">
    <location>
        <begin position="206"/>
        <end position="461"/>
    </location>
</feature>
<keyword evidence="3 4" id="KW-0620">Polyamine biosynthesis</keyword>
<evidence type="ECO:0000256" key="3">
    <source>
        <dbReference type="ARBA" id="ARBA00023115"/>
    </source>
</evidence>
<keyword evidence="5" id="KW-1133">Transmembrane helix</keyword>
<feature type="transmembrane region" description="Helical" evidence="5">
    <location>
        <begin position="207"/>
        <end position="228"/>
    </location>
</feature>
<dbReference type="CDD" id="cd02440">
    <property type="entry name" value="AdoMet_MTases"/>
    <property type="match status" value="1"/>
</dbReference>
<dbReference type="NCBIfam" id="NF037959">
    <property type="entry name" value="MFS_SpdSyn"/>
    <property type="match status" value="1"/>
</dbReference>
<feature type="transmembrane region" description="Helical" evidence="5">
    <location>
        <begin position="150"/>
        <end position="170"/>
    </location>
</feature>
<dbReference type="STRING" id="1802301.A2664_04160"/>
<feature type="transmembrane region" description="Helical" evidence="5">
    <location>
        <begin position="41"/>
        <end position="61"/>
    </location>
</feature>
<dbReference type="InterPro" id="IPR030374">
    <property type="entry name" value="PABS"/>
</dbReference>
<gene>
    <name evidence="7" type="ORF">A2664_04160</name>
</gene>
<keyword evidence="2 4" id="KW-0808">Transferase</keyword>
<evidence type="ECO:0000256" key="1">
    <source>
        <dbReference type="ARBA" id="ARBA00007867"/>
    </source>
</evidence>
<dbReference type="SUPFAM" id="SSF53335">
    <property type="entry name" value="S-adenosyl-L-methionine-dependent methyltransferases"/>
    <property type="match status" value="1"/>
</dbReference>
<accession>A0A1G2M3Y2</accession>
<comment type="caution">
    <text evidence="7">The sequence shown here is derived from an EMBL/GenBank/DDBJ whole genome shotgun (WGS) entry which is preliminary data.</text>
</comment>
<evidence type="ECO:0000313" key="7">
    <source>
        <dbReference type="EMBL" id="OHA17772.1"/>
    </source>
</evidence>
<comment type="similarity">
    <text evidence="1">Belongs to the spermidine/spermine synthase family.</text>
</comment>
<keyword evidence="5" id="KW-0812">Transmembrane</keyword>
<dbReference type="InterPro" id="IPR029063">
    <property type="entry name" value="SAM-dependent_MTases_sf"/>
</dbReference>
<dbReference type="GO" id="GO:0006596">
    <property type="term" value="P:polyamine biosynthetic process"/>
    <property type="evidence" value="ECO:0007669"/>
    <property type="project" value="UniProtKB-UniRule"/>
</dbReference>
<feature type="transmembrane region" description="Helical" evidence="5">
    <location>
        <begin position="111"/>
        <end position="129"/>
    </location>
</feature>
<feature type="transmembrane region" description="Helical" evidence="5">
    <location>
        <begin position="176"/>
        <end position="195"/>
    </location>
</feature>
<dbReference type="Pfam" id="PF01564">
    <property type="entry name" value="Spermine_synth"/>
    <property type="match status" value="1"/>
</dbReference>
<dbReference type="EMBL" id="MHRF01000013">
    <property type="protein sequence ID" value="OHA17772.1"/>
    <property type="molecule type" value="Genomic_DNA"/>
</dbReference>
<feature type="transmembrane region" description="Helical" evidence="5">
    <location>
        <begin position="73"/>
        <end position="91"/>
    </location>
</feature>
<evidence type="ECO:0000256" key="2">
    <source>
        <dbReference type="ARBA" id="ARBA00022679"/>
    </source>
</evidence>
<dbReference type="PANTHER" id="PTHR43317">
    <property type="entry name" value="THERMOSPERMINE SYNTHASE ACAULIS5"/>
    <property type="match status" value="1"/>
</dbReference>
<dbReference type="AlphaFoldDB" id="A0A1G2M3Y2"/>
<dbReference type="PROSITE" id="PS51006">
    <property type="entry name" value="PABS_2"/>
    <property type="match status" value="1"/>
</dbReference>
<reference evidence="7 8" key="1">
    <citation type="journal article" date="2016" name="Nat. Commun.">
        <title>Thousands of microbial genomes shed light on interconnected biogeochemical processes in an aquifer system.</title>
        <authorList>
            <person name="Anantharaman K."/>
            <person name="Brown C.T."/>
            <person name="Hug L.A."/>
            <person name="Sharon I."/>
            <person name="Castelle C.J."/>
            <person name="Probst A.J."/>
            <person name="Thomas B.C."/>
            <person name="Singh A."/>
            <person name="Wilkins M.J."/>
            <person name="Karaoz U."/>
            <person name="Brodie E.L."/>
            <person name="Williams K.H."/>
            <person name="Hubbard S.S."/>
            <person name="Banfield J.F."/>
        </authorList>
    </citation>
    <scope>NUCLEOTIDE SEQUENCE [LARGE SCALE GENOMIC DNA]</scope>
</reference>
<dbReference type="GO" id="GO:0010487">
    <property type="term" value="F:thermospermine synthase activity"/>
    <property type="evidence" value="ECO:0007669"/>
    <property type="project" value="TreeGrafter"/>
</dbReference>
<keyword evidence="5" id="KW-0472">Membrane</keyword>
<organism evidence="7 8">
    <name type="scientific">Candidatus Taylorbacteria bacterium RIFCSPHIGHO2_01_FULL_46_22b</name>
    <dbReference type="NCBI Taxonomy" id="1802301"/>
    <lineage>
        <taxon>Bacteria</taxon>
        <taxon>Candidatus Tayloriibacteriota</taxon>
    </lineage>
</organism>
<evidence type="ECO:0000256" key="5">
    <source>
        <dbReference type="SAM" id="Phobius"/>
    </source>
</evidence>
<protein>
    <recommendedName>
        <fullName evidence="6">PABS domain-containing protein</fullName>
    </recommendedName>
</protein>
<evidence type="ECO:0000256" key="4">
    <source>
        <dbReference type="PROSITE-ProRule" id="PRU00354"/>
    </source>
</evidence>
<feature type="active site" description="Proton acceptor" evidence="4">
    <location>
        <position position="367"/>
    </location>
</feature>
<proteinExistence type="inferred from homology"/>
<dbReference type="PANTHER" id="PTHR43317:SF1">
    <property type="entry name" value="THERMOSPERMINE SYNTHASE ACAULIS5"/>
    <property type="match status" value="1"/>
</dbReference>
<dbReference type="Gene3D" id="3.40.50.150">
    <property type="entry name" value="Vaccinia Virus protein VP39"/>
    <property type="match status" value="1"/>
</dbReference>
<dbReference type="Proteomes" id="UP000178873">
    <property type="component" value="Unassembled WGS sequence"/>
</dbReference>
<sequence length="499" mass="55456">MITLIQKYRLEVAAGICGAAVMVFELLGSRVMSPYVGTSTYAWTSLIGVVLASLSLGYFLGGRLADRKPHIEFLAGIILGSAVTVSIMLLLKDSVSAIAATLPVMLEIKTLVLAVILFAPSSVLFGMVTPYAVRLRMESVAHAGQTAGNLYALSTIGSITGTFFAGFYLIPYWGTTFGLLALALVLVCATALLLGKAIFRAHFLLPTILVLILLSLNLFFAPTAYAFMVDTDTEYSRVLIFETQDPYTSKPIRGLMMDPYGTQAAIFTDGTDDLVFEYAKFYRLVDYFFPQPNHALLIGGSVYTYPHDFLKQFPAATMDVVEIDSGVTDLAREYFGLTDNSRLTIFHEDGRMFLNREEGKYDAIFIDAFNSGSSVPFQLTTREAIQHVHNMLNPKGIVMVNIISAITGEQGMFLRAQYTTYSEFFPHVYVFQVDSEKKSDETQNLILVALTGDFVPTFISSDFETQRRLQLLWRLPIEKDLPVLTDDFAPVEYYRRKAL</sequence>
<name>A0A1G2M3Y2_9BACT</name>